<evidence type="ECO:0000256" key="8">
    <source>
        <dbReference type="ARBA" id="ARBA00022763"/>
    </source>
</evidence>
<evidence type="ECO:0000256" key="2">
    <source>
        <dbReference type="ARBA" id="ARBA00013308"/>
    </source>
</evidence>
<dbReference type="Proteomes" id="UP001283212">
    <property type="component" value="Unassembled WGS sequence"/>
</dbReference>
<keyword evidence="3 14" id="KW-0436">Ligase</keyword>
<evidence type="ECO:0000256" key="14">
    <source>
        <dbReference type="HAMAP-Rule" id="MF_00407"/>
    </source>
</evidence>
<dbReference type="GO" id="GO:0003910">
    <property type="term" value="F:DNA ligase (ATP) activity"/>
    <property type="evidence" value="ECO:0007669"/>
    <property type="project" value="UniProtKB-UniRule"/>
</dbReference>
<accession>A0AAE4MHG6</accession>
<organism evidence="17 18">
    <name type="scientific">Methanorbis rubei</name>
    <dbReference type="NCBI Taxonomy" id="3028300"/>
    <lineage>
        <taxon>Archaea</taxon>
        <taxon>Methanobacteriati</taxon>
        <taxon>Methanobacteriota</taxon>
        <taxon>Stenosarchaea group</taxon>
        <taxon>Methanomicrobia</taxon>
        <taxon>Methanomicrobiales</taxon>
        <taxon>Methanocorpusculaceae</taxon>
        <taxon>Methanorbis</taxon>
    </lineage>
</organism>
<feature type="active site" description="N6-AMP-lysine intermediate" evidence="14">
    <location>
        <position position="246"/>
    </location>
</feature>
<feature type="binding site" evidence="14">
    <location>
        <position position="244"/>
    </location>
    <ligand>
        <name>ATP</name>
        <dbReference type="ChEBI" id="CHEBI:30616"/>
    </ligand>
</feature>
<dbReference type="PROSITE" id="PS50160">
    <property type="entry name" value="DNA_LIGASE_A3"/>
    <property type="match status" value="1"/>
</dbReference>
<evidence type="ECO:0000256" key="7">
    <source>
        <dbReference type="ARBA" id="ARBA00022741"/>
    </source>
</evidence>
<gene>
    <name evidence="14 17" type="primary">lig</name>
    <name evidence="17" type="ORF">McpCs1_17480</name>
</gene>
<feature type="domain" description="ATP-dependent DNA ligase family profile" evidence="16">
    <location>
        <begin position="333"/>
        <end position="446"/>
    </location>
</feature>
<dbReference type="InterPro" id="IPR000977">
    <property type="entry name" value="DNA_ligase_ATP-dep"/>
</dbReference>
<evidence type="ECO:0000256" key="9">
    <source>
        <dbReference type="ARBA" id="ARBA00022840"/>
    </source>
</evidence>
<comment type="similarity">
    <text evidence="1 14 15">Belongs to the ATP-dependent DNA ligase family.</text>
</comment>
<dbReference type="SUPFAM" id="SSF117018">
    <property type="entry name" value="ATP-dependent DNA ligase DNA-binding domain"/>
    <property type="match status" value="1"/>
</dbReference>
<keyword evidence="12 14" id="KW-0234">DNA repair</keyword>
<dbReference type="Gene3D" id="2.40.50.140">
    <property type="entry name" value="Nucleic acid-binding proteins"/>
    <property type="match status" value="1"/>
</dbReference>
<evidence type="ECO:0000256" key="13">
    <source>
        <dbReference type="ARBA" id="ARBA00023306"/>
    </source>
</evidence>
<dbReference type="InterPro" id="IPR022865">
    <property type="entry name" value="DNA_ligae_ATP-dep_bac/arc"/>
</dbReference>
<dbReference type="GO" id="GO:0006310">
    <property type="term" value="P:DNA recombination"/>
    <property type="evidence" value="ECO:0007669"/>
    <property type="project" value="UniProtKB-UniRule"/>
</dbReference>
<dbReference type="AlphaFoldDB" id="A0AAE4MHG6"/>
<evidence type="ECO:0000256" key="3">
    <source>
        <dbReference type="ARBA" id="ARBA00022598"/>
    </source>
</evidence>
<keyword evidence="11 14" id="KW-0233">DNA recombination</keyword>
<dbReference type="GO" id="GO:0071897">
    <property type="term" value="P:DNA biosynthetic process"/>
    <property type="evidence" value="ECO:0007669"/>
    <property type="project" value="InterPro"/>
</dbReference>
<evidence type="ECO:0000256" key="4">
    <source>
        <dbReference type="ARBA" id="ARBA00022618"/>
    </source>
</evidence>
<dbReference type="PANTHER" id="PTHR45674:SF7">
    <property type="entry name" value="DNA LIGASE"/>
    <property type="match status" value="1"/>
</dbReference>
<sequence length="547" mass="61016">MLFREFAELCDTIEKTSSRLAMADLLAEVFPTLSADDLPIFVRFSRGKIFPDWSAEKLGFGPGLLYEALAYVIGKKRETVISAINSSGDTGRVVEGLLEKREQTMFFSEELELLDVHSRFVQMAKTSGRKSQQERMRSAQYLFSNASPLEGRYLARLMLEEMRIGVGEGVVREAVAKGFAVSEEIVEHAHQALNDLGEVALLAKTNSAALAEVRITPFRPVKMMLAQAGSITGMVETHGSVVAENKYDGSRFQFHKVGSKTAIYSRRLEEMTKSLPDVVALLTAATDHDVIIDGEVIAMQDGKPMPFQTVLRRIRRKHDVAEVAGAISMQPRVFDILVCDGETLIDKPLSERRSILESVMKEFVAPQMVSDSSEDIERYYHAALDSGNEGIMLKVPDSPYLPGNRGKLWIKIKPEVDTIDLTVIGAEWGEGKRAKMFGSFLLACQDENGDLLELSRVATGIDDAMLAELYELFKEKIVAEHGKTVVFEPDVVFEVGYAELQRSTNYAAGYALRFPRFVRLRDDKDPSEIETIESLARRYSMQNKAGQ</sequence>
<dbReference type="Gene3D" id="1.10.3260.10">
    <property type="entry name" value="DNA ligase, ATP-dependent, N-terminal domain"/>
    <property type="match status" value="1"/>
</dbReference>
<evidence type="ECO:0000256" key="10">
    <source>
        <dbReference type="ARBA" id="ARBA00022842"/>
    </source>
</evidence>
<dbReference type="Pfam" id="PF04679">
    <property type="entry name" value="DNA_ligase_A_C"/>
    <property type="match status" value="1"/>
</dbReference>
<comment type="cofactor">
    <cofactor evidence="14">
        <name>Mg(2+)</name>
        <dbReference type="ChEBI" id="CHEBI:18420"/>
    </cofactor>
</comment>
<dbReference type="InterPro" id="IPR036599">
    <property type="entry name" value="DNA_ligase_N_sf"/>
</dbReference>
<feature type="binding site" evidence="14">
    <location>
        <position position="334"/>
    </location>
    <ligand>
        <name>ATP</name>
        <dbReference type="ChEBI" id="CHEBI:30616"/>
    </ligand>
</feature>
<dbReference type="CDD" id="cd07901">
    <property type="entry name" value="Adenylation_DNA_ligase_Arch_LigB"/>
    <property type="match status" value="1"/>
</dbReference>
<dbReference type="SUPFAM" id="SSF50249">
    <property type="entry name" value="Nucleic acid-binding proteins"/>
    <property type="match status" value="1"/>
</dbReference>
<dbReference type="FunFam" id="1.10.3260.10:FF:000007">
    <property type="entry name" value="DNA ligase"/>
    <property type="match status" value="1"/>
</dbReference>
<name>A0AAE4MHG6_9EURY</name>
<dbReference type="SUPFAM" id="SSF56091">
    <property type="entry name" value="DNA ligase/mRNA capping enzyme, catalytic domain"/>
    <property type="match status" value="1"/>
</dbReference>
<evidence type="ECO:0000256" key="5">
    <source>
        <dbReference type="ARBA" id="ARBA00022705"/>
    </source>
</evidence>
<dbReference type="InterPro" id="IPR012309">
    <property type="entry name" value="DNA_ligase_ATP-dep_C"/>
</dbReference>
<feature type="binding site" evidence="14">
    <location>
        <position position="411"/>
    </location>
    <ligand>
        <name>ATP</name>
        <dbReference type="ChEBI" id="CHEBI:30616"/>
    </ligand>
</feature>
<dbReference type="Gene3D" id="3.30.470.30">
    <property type="entry name" value="DNA ligase/mRNA capping enzyme"/>
    <property type="match status" value="1"/>
</dbReference>
<dbReference type="HAMAP" id="MF_00407">
    <property type="entry name" value="DNA_ligase"/>
    <property type="match status" value="1"/>
</dbReference>
<keyword evidence="5 14" id="KW-0235">DNA replication</keyword>
<dbReference type="GO" id="GO:0006273">
    <property type="term" value="P:lagging strand elongation"/>
    <property type="evidence" value="ECO:0007669"/>
    <property type="project" value="TreeGrafter"/>
</dbReference>
<dbReference type="CDD" id="cd07972">
    <property type="entry name" value="OBF_DNA_ligase_Arch_LigB"/>
    <property type="match status" value="1"/>
</dbReference>
<dbReference type="Pfam" id="PF04675">
    <property type="entry name" value="DNA_ligase_A_N"/>
    <property type="match status" value="1"/>
</dbReference>
<dbReference type="RefSeq" id="WP_338096837.1">
    <property type="nucleotide sequence ID" value="NZ_JAWDKB010000007.1"/>
</dbReference>
<comment type="catalytic activity">
    <reaction evidence="14">
        <text>ATP + (deoxyribonucleotide)n-3'-hydroxyl + 5'-phospho-(deoxyribonucleotide)m = (deoxyribonucleotide)n+m + AMP + diphosphate.</text>
        <dbReference type="EC" id="6.5.1.1"/>
    </reaction>
</comment>
<dbReference type="EMBL" id="JAWDKB010000007">
    <property type="protein sequence ID" value="MDV0444341.1"/>
    <property type="molecule type" value="Genomic_DNA"/>
</dbReference>
<feature type="binding site" evidence="14">
    <location>
        <position position="405"/>
    </location>
    <ligand>
        <name>ATP</name>
        <dbReference type="ChEBI" id="CHEBI:30616"/>
    </ligand>
</feature>
<keyword evidence="4 14" id="KW-0132">Cell division</keyword>
<keyword evidence="10 14" id="KW-0460">Magnesium</keyword>
<dbReference type="InterPro" id="IPR012340">
    <property type="entry name" value="NA-bd_OB-fold"/>
</dbReference>
<evidence type="ECO:0000256" key="1">
    <source>
        <dbReference type="ARBA" id="ARBA00007572"/>
    </source>
</evidence>
<feature type="binding site" evidence="14">
    <location>
        <position position="295"/>
    </location>
    <ligand>
        <name>ATP</name>
        <dbReference type="ChEBI" id="CHEBI:30616"/>
    </ligand>
</feature>
<keyword evidence="6 14" id="KW-0479">Metal-binding</keyword>
<proteinExistence type="inferred from homology"/>
<feature type="binding site" evidence="14">
    <location>
        <position position="251"/>
    </location>
    <ligand>
        <name>ATP</name>
        <dbReference type="ChEBI" id="CHEBI:30616"/>
    </ligand>
</feature>
<comment type="caution">
    <text evidence="17">The sequence shown here is derived from an EMBL/GenBank/DDBJ whole genome shotgun (WGS) entry which is preliminary data.</text>
</comment>
<evidence type="ECO:0000259" key="16">
    <source>
        <dbReference type="PROSITE" id="PS50160"/>
    </source>
</evidence>
<dbReference type="EC" id="6.5.1.1" evidence="14"/>
<dbReference type="GO" id="GO:0046872">
    <property type="term" value="F:metal ion binding"/>
    <property type="evidence" value="ECO:0007669"/>
    <property type="project" value="UniProtKB-KW"/>
</dbReference>
<keyword evidence="18" id="KW-1185">Reference proteome</keyword>
<dbReference type="NCBIfam" id="TIGR00574">
    <property type="entry name" value="dnl1"/>
    <property type="match status" value="1"/>
</dbReference>
<evidence type="ECO:0000256" key="12">
    <source>
        <dbReference type="ARBA" id="ARBA00023204"/>
    </source>
</evidence>
<dbReference type="GO" id="GO:0005524">
    <property type="term" value="F:ATP binding"/>
    <property type="evidence" value="ECO:0007669"/>
    <property type="project" value="UniProtKB-UniRule"/>
</dbReference>
<dbReference type="InterPro" id="IPR012308">
    <property type="entry name" value="DNA_ligase_ATP-dep_N"/>
</dbReference>
<dbReference type="GO" id="GO:0051301">
    <property type="term" value="P:cell division"/>
    <property type="evidence" value="ECO:0007669"/>
    <property type="project" value="UniProtKB-KW"/>
</dbReference>
<keyword evidence="7 14" id="KW-0547">Nucleotide-binding</keyword>
<keyword evidence="9 14" id="KW-0067">ATP-binding</keyword>
<protein>
    <recommendedName>
        <fullName evidence="2 14">DNA ligase</fullName>
        <ecNumber evidence="14">6.5.1.1</ecNumber>
    </recommendedName>
    <alternativeName>
        <fullName evidence="14">Polydeoxyribonucleotide synthase [ATP]</fullName>
    </alternativeName>
</protein>
<dbReference type="InterPro" id="IPR050191">
    <property type="entry name" value="ATP-dep_DNA_ligase"/>
</dbReference>
<dbReference type="GO" id="GO:0003677">
    <property type="term" value="F:DNA binding"/>
    <property type="evidence" value="ECO:0007669"/>
    <property type="project" value="InterPro"/>
</dbReference>
<keyword evidence="8 14" id="KW-0227">DNA damage</keyword>
<comment type="function">
    <text evidence="14">DNA ligase that seals nicks in double-stranded DNA during DNA replication, DNA recombination and DNA repair.</text>
</comment>
<dbReference type="GO" id="GO:0006281">
    <property type="term" value="P:DNA repair"/>
    <property type="evidence" value="ECO:0007669"/>
    <property type="project" value="UniProtKB-UniRule"/>
</dbReference>
<feature type="binding site" evidence="14">
    <location>
        <position position="266"/>
    </location>
    <ligand>
        <name>ATP</name>
        <dbReference type="ChEBI" id="CHEBI:30616"/>
    </ligand>
</feature>
<dbReference type="PANTHER" id="PTHR45674">
    <property type="entry name" value="DNA LIGASE 1/3 FAMILY MEMBER"/>
    <property type="match status" value="1"/>
</dbReference>
<dbReference type="InterPro" id="IPR012310">
    <property type="entry name" value="DNA_ligase_ATP-dep_cent"/>
</dbReference>
<evidence type="ECO:0000256" key="6">
    <source>
        <dbReference type="ARBA" id="ARBA00022723"/>
    </source>
</evidence>
<dbReference type="Pfam" id="PF01068">
    <property type="entry name" value="DNA_ligase_A_M"/>
    <property type="match status" value="1"/>
</dbReference>
<reference evidence="17 18" key="1">
    <citation type="submission" date="2023-06" db="EMBL/GenBank/DDBJ databases">
        <title>Genome sequence of Methancorpusculaceae sp. Cs1.</title>
        <authorList>
            <person name="Protasov E."/>
            <person name="Platt K."/>
            <person name="Poehlein A."/>
            <person name="Daniel R."/>
            <person name="Brune A."/>
        </authorList>
    </citation>
    <scope>NUCLEOTIDE SEQUENCE [LARGE SCALE GENOMIC DNA]</scope>
    <source>
        <strain evidence="17 18">Cs1</strain>
    </source>
</reference>
<evidence type="ECO:0000313" key="17">
    <source>
        <dbReference type="EMBL" id="MDV0444341.1"/>
    </source>
</evidence>
<evidence type="ECO:0000256" key="11">
    <source>
        <dbReference type="ARBA" id="ARBA00023172"/>
    </source>
</evidence>
<evidence type="ECO:0000256" key="15">
    <source>
        <dbReference type="RuleBase" id="RU004196"/>
    </source>
</evidence>
<keyword evidence="13 14" id="KW-0131">Cell cycle</keyword>
<evidence type="ECO:0000313" key="18">
    <source>
        <dbReference type="Proteomes" id="UP001283212"/>
    </source>
</evidence>